<sequence>MISTSPGSDTYGLLEGSCSSGPSNGMPLNVWLSLRLRVSTSSSSLIMFSLSETSVSESESLDISFSRRRLLFGAAPFFSLESSPSSDSSDSGSSVSASESTSRSTVLRFDPDKIDDQIFTRSS</sequence>
<evidence type="ECO:0000313" key="3">
    <source>
        <dbReference type="Proteomes" id="UP000769157"/>
    </source>
</evidence>
<reference evidence="2" key="2">
    <citation type="submission" date="2021-01" db="EMBL/GenBank/DDBJ databases">
        <authorList>
            <person name="Schikora-Tamarit M.A."/>
        </authorList>
    </citation>
    <scope>NUCLEOTIDE SEQUENCE</scope>
    <source>
        <strain evidence="2">CBS6075</strain>
    </source>
</reference>
<evidence type="ECO:0000313" key="2">
    <source>
        <dbReference type="EMBL" id="KAH3661945.1"/>
    </source>
</evidence>
<gene>
    <name evidence="2" type="ORF">OGAPHI_006124</name>
</gene>
<dbReference type="RefSeq" id="XP_046059049.1">
    <property type="nucleotide sequence ID" value="XM_046207380.1"/>
</dbReference>
<dbReference type="EMBL" id="JAEUBE010000414">
    <property type="protein sequence ID" value="KAH3661945.1"/>
    <property type="molecule type" value="Genomic_DNA"/>
</dbReference>
<comment type="caution">
    <text evidence="2">The sequence shown here is derived from an EMBL/GenBank/DDBJ whole genome shotgun (WGS) entry which is preliminary data.</text>
</comment>
<proteinExistence type="predicted"/>
<dbReference type="GeneID" id="70238088"/>
<evidence type="ECO:0000256" key="1">
    <source>
        <dbReference type="SAM" id="MobiDB-lite"/>
    </source>
</evidence>
<dbReference type="Proteomes" id="UP000769157">
    <property type="component" value="Unassembled WGS sequence"/>
</dbReference>
<accession>A0A9P8NYP7</accession>
<feature type="region of interest" description="Disordered" evidence="1">
    <location>
        <begin position="79"/>
        <end position="109"/>
    </location>
</feature>
<feature type="compositionally biased region" description="Low complexity" evidence="1">
    <location>
        <begin position="79"/>
        <end position="107"/>
    </location>
</feature>
<keyword evidence="3" id="KW-1185">Reference proteome</keyword>
<protein>
    <submittedName>
        <fullName evidence="2">Uncharacterized protein</fullName>
    </submittedName>
</protein>
<reference evidence="2" key="1">
    <citation type="journal article" date="2021" name="Open Biol.">
        <title>Shared evolutionary footprints suggest mitochondrial oxidative damage underlies multiple complex I losses in fungi.</title>
        <authorList>
            <person name="Schikora-Tamarit M.A."/>
            <person name="Marcet-Houben M."/>
            <person name="Nosek J."/>
            <person name="Gabaldon T."/>
        </authorList>
    </citation>
    <scope>NUCLEOTIDE SEQUENCE</scope>
    <source>
        <strain evidence="2">CBS6075</strain>
    </source>
</reference>
<organism evidence="2 3">
    <name type="scientific">Ogataea philodendri</name>
    <dbReference type="NCBI Taxonomy" id="1378263"/>
    <lineage>
        <taxon>Eukaryota</taxon>
        <taxon>Fungi</taxon>
        <taxon>Dikarya</taxon>
        <taxon>Ascomycota</taxon>
        <taxon>Saccharomycotina</taxon>
        <taxon>Pichiomycetes</taxon>
        <taxon>Pichiales</taxon>
        <taxon>Pichiaceae</taxon>
        <taxon>Ogataea</taxon>
    </lineage>
</organism>
<dbReference type="AlphaFoldDB" id="A0A9P8NYP7"/>
<name>A0A9P8NYP7_9ASCO</name>